<accession>A0ACB9GJR4</accession>
<gene>
    <name evidence="1" type="ORF">L1987_42953</name>
</gene>
<evidence type="ECO:0000313" key="2">
    <source>
        <dbReference type="Proteomes" id="UP001056120"/>
    </source>
</evidence>
<reference evidence="1 2" key="2">
    <citation type="journal article" date="2022" name="Mol. Ecol. Resour.">
        <title>The genomes of chicory, endive, great burdock and yacon provide insights into Asteraceae paleo-polyploidization history and plant inulin production.</title>
        <authorList>
            <person name="Fan W."/>
            <person name="Wang S."/>
            <person name="Wang H."/>
            <person name="Wang A."/>
            <person name="Jiang F."/>
            <person name="Liu H."/>
            <person name="Zhao H."/>
            <person name="Xu D."/>
            <person name="Zhang Y."/>
        </authorList>
    </citation>
    <scope>NUCLEOTIDE SEQUENCE [LARGE SCALE GENOMIC DNA]</scope>
    <source>
        <strain evidence="2">cv. Yunnan</strain>
        <tissue evidence="1">Leaves</tissue>
    </source>
</reference>
<reference evidence="2" key="1">
    <citation type="journal article" date="2022" name="Mol. Ecol. Resour.">
        <title>The genomes of chicory, endive, great burdock and yacon provide insights into Asteraceae palaeo-polyploidization history and plant inulin production.</title>
        <authorList>
            <person name="Fan W."/>
            <person name="Wang S."/>
            <person name="Wang H."/>
            <person name="Wang A."/>
            <person name="Jiang F."/>
            <person name="Liu H."/>
            <person name="Zhao H."/>
            <person name="Xu D."/>
            <person name="Zhang Y."/>
        </authorList>
    </citation>
    <scope>NUCLEOTIDE SEQUENCE [LARGE SCALE GENOMIC DNA]</scope>
    <source>
        <strain evidence="2">cv. Yunnan</strain>
    </source>
</reference>
<name>A0ACB9GJR4_9ASTR</name>
<comment type="caution">
    <text evidence="1">The sequence shown here is derived from an EMBL/GenBank/DDBJ whole genome shotgun (WGS) entry which is preliminary data.</text>
</comment>
<dbReference type="Proteomes" id="UP001056120">
    <property type="component" value="Linkage Group LG14"/>
</dbReference>
<evidence type="ECO:0000313" key="1">
    <source>
        <dbReference type="EMBL" id="KAI3783864.1"/>
    </source>
</evidence>
<sequence>MPQKEKVVEASSTSGSEDWLRASNGQIMIEDTLLEIENMEAEENLGNAKSQRLFCIAQFDQHPSCVSRLQRIRNPSRSHLPPSFKMSTAWTNMSYGTYIGM</sequence>
<proteinExistence type="predicted"/>
<keyword evidence="2" id="KW-1185">Reference proteome</keyword>
<dbReference type="EMBL" id="CM042031">
    <property type="protein sequence ID" value="KAI3783864.1"/>
    <property type="molecule type" value="Genomic_DNA"/>
</dbReference>
<organism evidence="1 2">
    <name type="scientific">Smallanthus sonchifolius</name>
    <dbReference type="NCBI Taxonomy" id="185202"/>
    <lineage>
        <taxon>Eukaryota</taxon>
        <taxon>Viridiplantae</taxon>
        <taxon>Streptophyta</taxon>
        <taxon>Embryophyta</taxon>
        <taxon>Tracheophyta</taxon>
        <taxon>Spermatophyta</taxon>
        <taxon>Magnoliopsida</taxon>
        <taxon>eudicotyledons</taxon>
        <taxon>Gunneridae</taxon>
        <taxon>Pentapetalae</taxon>
        <taxon>asterids</taxon>
        <taxon>campanulids</taxon>
        <taxon>Asterales</taxon>
        <taxon>Asteraceae</taxon>
        <taxon>Asteroideae</taxon>
        <taxon>Heliantheae alliance</taxon>
        <taxon>Millerieae</taxon>
        <taxon>Smallanthus</taxon>
    </lineage>
</organism>
<protein>
    <submittedName>
        <fullName evidence="1">Uncharacterized protein</fullName>
    </submittedName>
</protein>